<sequence>MTEKKNNYVNNPGLYKRICAWKQECYANPDKRIPIPDSIGLDIIRISKALVKRWNFSGYTQTWKQEMVDDGIMAAIAGLHNFDEVKYNNPHTYITTACFNAFVQRIKKERHELAVKQSYFINNVYDSNHVDDEMHKIADETFIQDIHNKLNDYEQSRKSSGSKKKKDDIPVQAQATLESFYEADT</sequence>
<name>A0A023W5J1_9CAUD</name>
<comment type="subunit">
    <text evidence="1">Interacts with the host RNA polymerase catalytic core formed by RpoA, RpoB, RpoC and RpoZ to form the RNAP-gp55 holoenzyme. Part of the transcription activation complex containing host RNAP, the viral RNA polymerase sigma-like factor, the late transcription coactivator, and the sliding clamp. Interacts with the terminase large subunit; this interaction may load the terminase onto DNA for packaging.</text>
</comment>
<accession>A0A023W5J1</accession>
<evidence type="ECO:0000313" key="3">
    <source>
        <dbReference type="Proteomes" id="UP000024445"/>
    </source>
</evidence>
<keyword evidence="1" id="KW-1195">Viral transcription</keyword>
<dbReference type="EMBL" id="KJ025957">
    <property type="protein sequence ID" value="AHY25313.1"/>
    <property type="molecule type" value="Genomic_DNA"/>
</dbReference>
<keyword evidence="1" id="KW-0945">Host-virus interaction</keyword>
<keyword evidence="1" id="KW-0804">Transcription</keyword>
<keyword evidence="1" id="KW-0805">Transcription regulation</keyword>
<comment type="function">
    <text evidence="1">Plays a role in the transcription of the viral late genes by acting as a late promoter recognition subunit. Associates with host RNA polymerase (RNAP) core and thus replaces the host sigma-70/rpoD subunit in the complex. May also play a role in DNA packaging by interacting with the terminase subunit gp17.</text>
</comment>
<dbReference type="KEGG" id="vg:19484950"/>
<dbReference type="GO" id="GO:0003677">
    <property type="term" value="F:DNA binding"/>
    <property type="evidence" value="ECO:0007669"/>
    <property type="project" value="UniProtKB-UniRule"/>
</dbReference>
<feature type="DNA-binding region" evidence="1">
    <location>
        <position position="110"/>
    </location>
</feature>
<keyword evidence="1" id="KW-0731">Sigma factor</keyword>
<evidence type="ECO:0000256" key="1">
    <source>
        <dbReference type="HAMAP-Rule" id="MF_04164"/>
    </source>
</evidence>
<dbReference type="RefSeq" id="YP_009030113.1">
    <property type="nucleotide sequence ID" value="NC_024121.1"/>
</dbReference>
<keyword evidence="1" id="KW-0808">Transferase</keyword>
<keyword evidence="1" id="KW-0548">Nucleotidyltransferase</keyword>
<keyword evidence="1" id="KW-0238">DNA-binding</keyword>
<dbReference type="HAMAP" id="MF_04164">
    <property type="entry name" value="T4_Sigma_like_factor"/>
    <property type="match status" value="1"/>
</dbReference>
<dbReference type="GO" id="GO:0016779">
    <property type="term" value="F:nucleotidyltransferase activity"/>
    <property type="evidence" value="ECO:0007669"/>
    <property type="project" value="UniProtKB-KW"/>
</dbReference>
<comment type="caution">
    <text evidence="1">Lacks conserved residue(s) required for the propagation of feature annotation.</text>
</comment>
<protein>
    <recommendedName>
        <fullName evidence="1">RNA polymerase sigma-like factor</fullName>
    </recommendedName>
    <alternativeName>
        <fullName evidence="1">Promoter specificity factor</fullName>
    </alternativeName>
</protein>
<dbReference type="OrthoDB" id="11446at10239"/>
<feature type="site" description="Interaction with host RNAP" evidence="1">
    <location>
        <position position="70"/>
    </location>
</feature>
<dbReference type="Proteomes" id="UP000024445">
    <property type="component" value="Segment"/>
</dbReference>
<dbReference type="GO" id="GO:0016987">
    <property type="term" value="F:sigma factor activity"/>
    <property type="evidence" value="ECO:0007669"/>
    <property type="project" value="UniProtKB-UniRule"/>
</dbReference>
<feature type="site" description="Interaction with host RNAP" evidence="1">
    <location>
        <position position="66"/>
    </location>
</feature>
<comment type="similarity">
    <text evidence="1">Belongs to the Tevenvirinae RNA polymerase sigma-like factor family.</text>
</comment>
<dbReference type="InterPro" id="IPR046386">
    <property type="entry name" value="T4_sigma-like_factor"/>
</dbReference>
<evidence type="ECO:0000313" key="2">
    <source>
        <dbReference type="EMBL" id="AHY25313.1"/>
    </source>
</evidence>
<gene>
    <name evidence="2" type="ORF">PS2_066</name>
</gene>
<dbReference type="GO" id="GO:0019086">
    <property type="term" value="P:late viral transcription"/>
    <property type="evidence" value="ECO:0007669"/>
    <property type="project" value="UniProtKB-UniRule"/>
</dbReference>
<reference evidence="2 3" key="1">
    <citation type="submission" date="2014-01" db="EMBL/GenBank/DDBJ databases">
        <authorList>
            <person name="Zhang G."/>
            <person name="Jin J."/>
            <person name="Li Z.J."/>
            <person name="Wang S.W."/>
            <person name="Chen S.J."/>
            <person name="Wang S.M."/>
            <person name="Wang X.T."/>
            <person name="Li Y.H."/>
            <person name="Wang J."/>
            <person name="Yang C.K."/>
            <person name="Wang L."/>
        </authorList>
    </citation>
    <scope>NUCLEOTIDE SEQUENCE [LARGE SCALE GENOMIC DNA]</scope>
</reference>
<proteinExistence type="inferred from homology"/>
<keyword evidence="3" id="KW-1185">Reference proteome</keyword>
<dbReference type="GeneID" id="19484950"/>
<organism evidence="2 3">
    <name type="scientific">Serratia phage PS2</name>
    <dbReference type="NCBI Taxonomy" id="1481112"/>
    <lineage>
        <taxon>Viruses</taxon>
        <taxon>Duplodnaviria</taxon>
        <taxon>Heunggongvirae</taxon>
        <taxon>Uroviricota</taxon>
        <taxon>Caudoviricetes</taxon>
        <taxon>Muldoonvirus</taxon>
        <taxon>Muldoonvirus PS2</taxon>
    </lineage>
</organism>